<proteinExistence type="predicted"/>
<feature type="compositionally biased region" description="Polar residues" evidence="1">
    <location>
        <begin position="218"/>
        <end position="248"/>
    </location>
</feature>
<dbReference type="Proteomes" id="UP000255283">
    <property type="component" value="Unassembled WGS sequence"/>
</dbReference>
<sequence>MKKKLFLLIVLLGAMPWTLMAQDDDLYFVPKKAVERNHDSQQRADMGPVYHSGSNRNVDEYNRYGRLRSTYQKIGTDSLGDDIIMFQTGRGIYPDSSYVDTLFAERHARNDEDFGYTRSMSRWDDFYDPWVYARFGWGPYWRYGWGWHSAWSPYYYSSYWYDPWYDPWFYGYGWGYPYYRYGWYSPYYGYGWGYPYYGYPYYGGGYVAYNGRARTSYSSPIRSDGSSRFVQGGDRTNTYTSRSRSNRAFGSRSGYADPTQSSNFPRQSIPSSTRSFGNGGSSSYGGMRGSGFGGSHSGGFGGGGSRPSGFGGHR</sequence>
<protein>
    <recommendedName>
        <fullName evidence="5">Secreted protein</fullName>
    </recommendedName>
</protein>
<feature type="signal peptide" evidence="2">
    <location>
        <begin position="1"/>
        <end position="21"/>
    </location>
</feature>
<feature type="chain" id="PRO_5042942341" description="Secreted protein" evidence="2">
    <location>
        <begin position="22"/>
        <end position="314"/>
    </location>
</feature>
<dbReference type="EMBL" id="UGTJ01000001">
    <property type="protein sequence ID" value="SUB79380.1"/>
    <property type="molecule type" value="Genomic_DNA"/>
</dbReference>
<evidence type="ECO:0000256" key="2">
    <source>
        <dbReference type="SAM" id="SignalP"/>
    </source>
</evidence>
<evidence type="ECO:0000313" key="4">
    <source>
        <dbReference type="Proteomes" id="UP000255283"/>
    </source>
</evidence>
<dbReference type="AlphaFoldDB" id="A0AAQ1UH98"/>
<evidence type="ECO:0000256" key="1">
    <source>
        <dbReference type="SAM" id="MobiDB-lite"/>
    </source>
</evidence>
<keyword evidence="2" id="KW-0732">Signal</keyword>
<accession>A0AAQ1UH98</accession>
<comment type="caution">
    <text evidence="3">The sequence shown here is derived from an EMBL/GenBank/DDBJ whole genome shotgun (WGS) entry which is preliminary data.</text>
</comment>
<name>A0AAQ1UH98_9BACT</name>
<dbReference type="RefSeq" id="WP_115153230.1">
    <property type="nucleotide sequence ID" value="NZ_DBFWLE010000018.1"/>
</dbReference>
<evidence type="ECO:0008006" key="5">
    <source>
        <dbReference type="Google" id="ProtNLM"/>
    </source>
</evidence>
<feature type="compositionally biased region" description="Polar residues" evidence="1">
    <location>
        <begin position="258"/>
        <end position="273"/>
    </location>
</feature>
<gene>
    <name evidence="3" type="ORF">NCTC13063_00645</name>
</gene>
<organism evidence="3 4">
    <name type="scientific">Segatella buccae</name>
    <dbReference type="NCBI Taxonomy" id="28126"/>
    <lineage>
        <taxon>Bacteria</taxon>
        <taxon>Pseudomonadati</taxon>
        <taxon>Bacteroidota</taxon>
        <taxon>Bacteroidia</taxon>
        <taxon>Bacteroidales</taxon>
        <taxon>Prevotellaceae</taxon>
        <taxon>Segatella</taxon>
    </lineage>
</organism>
<feature type="region of interest" description="Disordered" evidence="1">
    <location>
        <begin position="218"/>
        <end position="314"/>
    </location>
</feature>
<reference evidence="3 4" key="1">
    <citation type="submission" date="2018-06" db="EMBL/GenBank/DDBJ databases">
        <authorList>
            <consortium name="Pathogen Informatics"/>
            <person name="Doyle S."/>
        </authorList>
    </citation>
    <scope>NUCLEOTIDE SEQUENCE [LARGE SCALE GENOMIC DNA]</scope>
    <source>
        <strain evidence="3 4">NCTC13063</strain>
    </source>
</reference>
<evidence type="ECO:0000313" key="3">
    <source>
        <dbReference type="EMBL" id="SUB79380.1"/>
    </source>
</evidence>
<feature type="compositionally biased region" description="Gly residues" evidence="1">
    <location>
        <begin position="277"/>
        <end position="314"/>
    </location>
</feature>